<dbReference type="Proteomes" id="UP000005233">
    <property type="component" value="Chromosome"/>
</dbReference>
<keyword evidence="1" id="KW-0812">Transmembrane</keyword>
<dbReference type="eggNOG" id="arCOG13256">
    <property type="taxonomic scope" value="Archaea"/>
</dbReference>
<dbReference type="AlphaFoldDB" id="H8I8U1"/>
<accession>H8I8U1</accession>
<protein>
    <submittedName>
        <fullName evidence="2">Uncharacterized protein</fullName>
    </submittedName>
</protein>
<feature type="transmembrane region" description="Helical" evidence="1">
    <location>
        <begin position="70"/>
        <end position="88"/>
    </location>
</feature>
<keyword evidence="1" id="KW-1133">Transmembrane helix</keyword>
<evidence type="ECO:0000256" key="1">
    <source>
        <dbReference type="SAM" id="Phobius"/>
    </source>
</evidence>
<organism evidence="2 3">
    <name type="scientific">Methanocella conradii (strain DSM 24694 / JCM 17849 / CGMCC 1.5162 / HZ254)</name>
    <dbReference type="NCBI Taxonomy" id="1041930"/>
    <lineage>
        <taxon>Archaea</taxon>
        <taxon>Methanobacteriati</taxon>
        <taxon>Methanobacteriota</taxon>
        <taxon>Stenosarchaea group</taxon>
        <taxon>Methanomicrobia</taxon>
        <taxon>Methanocellales</taxon>
        <taxon>Methanocellaceae</taxon>
        <taxon>Methanocella</taxon>
    </lineage>
</organism>
<name>H8I8U1_METCZ</name>
<dbReference type="HOGENOM" id="CLU_2313781_0_0_2"/>
<reference evidence="2 3" key="1">
    <citation type="journal article" date="2012" name="J. Bacteriol.">
        <title>Complete genome sequence of a thermophilic methanogen, Methanocella conradii HZ254, isolated from Chinese rice field soil.</title>
        <authorList>
            <person name="Lu Z."/>
            <person name="Lu Y."/>
        </authorList>
    </citation>
    <scope>NUCLEOTIDE SEQUENCE [LARGE SCALE GENOMIC DNA]</scope>
    <source>
        <strain evidence="3">DSM 24694 / JCM 17849 / CGMCC 1.5162 / HZ254</strain>
    </source>
</reference>
<feature type="transmembrane region" description="Helical" evidence="1">
    <location>
        <begin position="40"/>
        <end position="64"/>
    </location>
</feature>
<dbReference type="EMBL" id="CP003243">
    <property type="protein sequence ID" value="AFC99995.1"/>
    <property type="molecule type" value="Genomic_DNA"/>
</dbReference>
<dbReference type="GeneID" id="11971368"/>
<sequence length="99" mass="11146">MSGVLEFLNWASLFVALSGMALLLRALSRRLGEALRMKKYYLLYDASIALMALSLILIISGLFSGLLSRLLFLSGAVLMVGTTMRYWWWIVPEIFKPGQ</sequence>
<keyword evidence="3" id="KW-1185">Reference proteome</keyword>
<keyword evidence="1" id="KW-0472">Membrane</keyword>
<dbReference type="KEGG" id="mez:Mtc_1242"/>
<feature type="transmembrane region" description="Helical" evidence="1">
    <location>
        <begin position="7"/>
        <end position="28"/>
    </location>
</feature>
<evidence type="ECO:0000313" key="3">
    <source>
        <dbReference type="Proteomes" id="UP000005233"/>
    </source>
</evidence>
<evidence type="ECO:0000313" key="2">
    <source>
        <dbReference type="EMBL" id="AFC99995.1"/>
    </source>
</evidence>
<gene>
    <name evidence="2" type="ordered locus">Mtc_1242</name>
</gene>
<dbReference type="STRING" id="1041930.Mtc_1242"/>
<proteinExistence type="predicted"/>
<dbReference type="RefSeq" id="WP_014405833.1">
    <property type="nucleotide sequence ID" value="NC_017034.1"/>
</dbReference>